<dbReference type="OrthoDB" id="9089at2157"/>
<evidence type="ECO:0000256" key="4">
    <source>
        <dbReference type="ARBA" id="ARBA00011738"/>
    </source>
</evidence>
<evidence type="ECO:0000256" key="7">
    <source>
        <dbReference type="ARBA" id="ARBA00022679"/>
    </source>
</evidence>
<proteinExistence type="inferred from homology"/>
<comment type="catalytic activity">
    <reaction evidence="9">
        <text>orotidine 5'-phosphate + diphosphate = orotate + 5-phospho-alpha-D-ribose 1-diphosphate</text>
        <dbReference type="Rhea" id="RHEA:10380"/>
        <dbReference type="ChEBI" id="CHEBI:30839"/>
        <dbReference type="ChEBI" id="CHEBI:33019"/>
        <dbReference type="ChEBI" id="CHEBI:57538"/>
        <dbReference type="ChEBI" id="CHEBI:58017"/>
        <dbReference type="EC" id="2.4.2.10"/>
    </reaction>
</comment>
<evidence type="ECO:0000256" key="2">
    <source>
        <dbReference type="ARBA" id="ARBA00004889"/>
    </source>
</evidence>
<dbReference type="GO" id="GO:0044205">
    <property type="term" value="P:'de novo' UMP biosynthetic process"/>
    <property type="evidence" value="ECO:0007669"/>
    <property type="project" value="UniProtKB-UniRule"/>
</dbReference>
<dbReference type="SUPFAM" id="SSF53271">
    <property type="entry name" value="PRTase-like"/>
    <property type="match status" value="1"/>
</dbReference>
<comment type="subunit">
    <text evidence="4 9">Homodimer.</text>
</comment>
<dbReference type="GO" id="GO:0046132">
    <property type="term" value="P:pyrimidine ribonucleoside biosynthetic process"/>
    <property type="evidence" value="ECO:0007669"/>
    <property type="project" value="TreeGrafter"/>
</dbReference>
<dbReference type="GO" id="GO:0006207">
    <property type="term" value="P:'de novo' pyrimidine nucleobase biosynthetic process"/>
    <property type="evidence" value="ECO:0007669"/>
    <property type="project" value="TreeGrafter"/>
</dbReference>
<protein>
    <recommendedName>
        <fullName evidence="5 9">Orotate phosphoribosyltransferase</fullName>
        <shortName evidence="9">OPRT</shortName>
        <shortName evidence="9">OPRTase</shortName>
        <ecNumber evidence="5 9">2.4.2.10</ecNumber>
    </recommendedName>
</protein>
<dbReference type="InterPro" id="IPR004467">
    <property type="entry name" value="Or_phspho_trans_dom"/>
</dbReference>
<evidence type="ECO:0000256" key="9">
    <source>
        <dbReference type="HAMAP-Rule" id="MF_01208"/>
    </source>
</evidence>
<evidence type="ECO:0000259" key="10">
    <source>
        <dbReference type="Pfam" id="PF00156"/>
    </source>
</evidence>
<feature type="binding site" evidence="9">
    <location>
        <position position="101"/>
    </location>
    <ligand>
        <name>5-phospho-alpha-D-ribose 1-diphosphate</name>
        <dbReference type="ChEBI" id="CHEBI:58017"/>
        <note>ligand shared between dimeric partners</note>
    </ligand>
</feature>
<dbReference type="UniPathway" id="UPA00070">
    <property type="reaction ID" value="UER00119"/>
</dbReference>
<dbReference type="GO" id="GO:0005737">
    <property type="term" value="C:cytoplasm"/>
    <property type="evidence" value="ECO:0007669"/>
    <property type="project" value="TreeGrafter"/>
</dbReference>
<dbReference type="GO" id="GO:0000287">
    <property type="term" value="F:magnesium ion binding"/>
    <property type="evidence" value="ECO:0007669"/>
    <property type="project" value="UniProtKB-UniRule"/>
</dbReference>
<feature type="binding site" description="in other chain" evidence="9">
    <location>
        <begin position="128"/>
        <end position="136"/>
    </location>
    <ligand>
        <name>5-phospho-alpha-D-ribose 1-diphosphate</name>
        <dbReference type="ChEBI" id="CHEBI:58017"/>
        <note>ligand shared between dimeric partners</note>
    </ligand>
</feature>
<reference evidence="11 12" key="2">
    <citation type="journal article" date="2024" name="Int. J. Syst. Evol. Microbiol.">
        <title>Promethearchaeum syntrophicum gen. nov., sp. nov., an anaerobic, obligately syntrophic archaeon, the first isolate of the lineage 'Asgard' archaea, and proposal of the new archaeal phylum Promethearchaeota phyl. nov. and kingdom Promethearchaeati regn. nov.</title>
        <authorList>
            <person name="Imachi H."/>
            <person name="Nobu M.K."/>
            <person name="Kato S."/>
            <person name="Takaki Y."/>
            <person name="Miyazaki M."/>
            <person name="Miyata M."/>
            <person name="Ogawara M."/>
            <person name="Saito Y."/>
            <person name="Sakai S."/>
            <person name="Tahara Y.O."/>
            <person name="Takano Y."/>
            <person name="Tasumi E."/>
            <person name="Uematsu K."/>
            <person name="Yoshimura T."/>
            <person name="Itoh T."/>
            <person name="Ohkuma M."/>
            <person name="Takai K."/>
        </authorList>
    </citation>
    <scope>NUCLEOTIDE SEQUENCE [LARGE SCALE GENOMIC DNA]</scope>
    <source>
        <strain evidence="11 12">MK-D1</strain>
    </source>
</reference>
<keyword evidence="7 9" id="KW-0808">Transferase</keyword>
<dbReference type="InterPro" id="IPR023031">
    <property type="entry name" value="OPRT"/>
</dbReference>
<feature type="binding site" evidence="9">
    <location>
        <position position="161"/>
    </location>
    <ligand>
        <name>orotate</name>
        <dbReference type="ChEBI" id="CHEBI:30839"/>
    </ligand>
</feature>
<name>A0A5B9DBH6_9ARCH</name>
<dbReference type="KEGG" id="psyt:DSAG12_02358"/>
<comment type="function">
    <text evidence="1 9">Catalyzes the transfer of a ribosyl phosphate group from 5-phosphoribose 1-diphosphate to orotate, leading to the formation of orotidine monophosphate (OMP).</text>
</comment>
<feature type="domain" description="Phosphoribosyltransferase" evidence="10">
    <location>
        <begin position="38"/>
        <end position="175"/>
    </location>
</feature>
<dbReference type="GO" id="GO:0004588">
    <property type="term" value="F:orotate phosphoribosyltransferase activity"/>
    <property type="evidence" value="ECO:0007669"/>
    <property type="project" value="UniProtKB-UniRule"/>
</dbReference>
<organism evidence="11 12">
    <name type="scientific">Promethearchaeum syntrophicum</name>
    <dbReference type="NCBI Taxonomy" id="2594042"/>
    <lineage>
        <taxon>Archaea</taxon>
        <taxon>Promethearchaeati</taxon>
        <taxon>Promethearchaeota</taxon>
        <taxon>Promethearchaeia</taxon>
        <taxon>Promethearchaeales</taxon>
        <taxon>Promethearchaeaceae</taxon>
        <taxon>Promethearchaeum</taxon>
    </lineage>
</organism>
<dbReference type="Proteomes" id="UP000321408">
    <property type="component" value="Chromosome"/>
</dbReference>
<evidence type="ECO:0000256" key="3">
    <source>
        <dbReference type="ARBA" id="ARBA00006340"/>
    </source>
</evidence>
<dbReference type="EMBL" id="CP042905">
    <property type="protein sequence ID" value="QEE16528.1"/>
    <property type="molecule type" value="Genomic_DNA"/>
</dbReference>
<keyword evidence="6 9" id="KW-0328">Glycosyltransferase</keyword>
<dbReference type="PANTHER" id="PTHR46683:SF1">
    <property type="entry name" value="OROTATE PHOSPHORIBOSYLTRANSFERASE 1-RELATED"/>
    <property type="match status" value="1"/>
</dbReference>
<feature type="binding site" evidence="9">
    <location>
        <position position="132"/>
    </location>
    <ligand>
        <name>orotate</name>
        <dbReference type="ChEBI" id="CHEBI:30839"/>
    </ligand>
</feature>
<evidence type="ECO:0000256" key="1">
    <source>
        <dbReference type="ARBA" id="ARBA00003769"/>
    </source>
</evidence>
<dbReference type="PANTHER" id="PTHR46683">
    <property type="entry name" value="OROTATE PHOSPHORIBOSYLTRANSFERASE 1-RELATED"/>
    <property type="match status" value="1"/>
</dbReference>
<feature type="binding site" evidence="9">
    <location>
        <position position="107"/>
    </location>
    <ligand>
        <name>5-phospho-alpha-D-ribose 1-diphosphate</name>
        <dbReference type="ChEBI" id="CHEBI:58017"/>
        <note>ligand shared between dimeric partners</note>
    </ligand>
</feature>
<evidence type="ECO:0000256" key="5">
    <source>
        <dbReference type="ARBA" id="ARBA00011971"/>
    </source>
</evidence>
<dbReference type="AlphaFoldDB" id="A0A5B9DBH6"/>
<dbReference type="HAMAP" id="MF_01208">
    <property type="entry name" value="PyrE"/>
    <property type="match status" value="1"/>
</dbReference>
<comment type="cofactor">
    <cofactor evidence="9">
        <name>Mg(2+)</name>
        <dbReference type="ChEBI" id="CHEBI:18420"/>
    </cofactor>
</comment>
<feature type="binding site" description="in other chain" evidence="9">
    <location>
        <position position="102"/>
    </location>
    <ligand>
        <name>5-phospho-alpha-D-ribose 1-diphosphate</name>
        <dbReference type="ChEBI" id="CHEBI:58017"/>
        <note>ligand shared between dimeric partners</note>
    </ligand>
</feature>
<dbReference type="Gene3D" id="3.40.50.2020">
    <property type="match status" value="1"/>
</dbReference>
<evidence type="ECO:0000256" key="6">
    <source>
        <dbReference type="ARBA" id="ARBA00022676"/>
    </source>
</evidence>
<keyword evidence="9" id="KW-0460">Magnesium</keyword>
<keyword evidence="12" id="KW-1185">Reference proteome</keyword>
<evidence type="ECO:0000313" key="11">
    <source>
        <dbReference type="EMBL" id="QEE16528.1"/>
    </source>
</evidence>
<comment type="pathway">
    <text evidence="2 9">Pyrimidine metabolism; UMP biosynthesis via de novo pathway; UMP from orotate: step 1/2.</text>
</comment>
<gene>
    <name evidence="9 11" type="primary">pyrE</name>
    <name evidence="11" type="ORF">DSAG12_02358</name>
</gene>
<dbReference type="RefSeq" id="WP_147663403.1">
    <property type="nucleotide sequence ID" value="NZ_CP042905.2"/>
</dbReference>
<dbReference type="InterPro" id="IPR029057">
    <property type="entry name" value="PRTase-like"/>
</dbReference>
<evidence type="ECO:0000313" key="12">
    <source>
        <dbReference type="Proteomes" id="UP000321408"/>
    </source>
</evidence>
<dbReference type="Pfam" id="PF00156">
    <property type="entry name" value="Pribosyltran"/>
    <property type="match status" value="1"/>
</dbReference>
<accession>A0A5B9DBH6</accession>
<feature type="binding site" evidence="9">
    <location>
        <position position="105"/>
    </location>
    <ligand>
        <name>5-phospho-alpha-D-ribose 1-diphosphate</name>
        <dbReference type="ChEBI" id="CHEBI:58017"/>
        <note>ligand shared between dimeric partners</note>
    </ligand>
</feature>
<comment type="similarity">
    <text evidence="3 9">Belongs to the purine/pyrimidine phosphoribosyltransferase family. PyrE subfamily.</text>
</comment>
<dbReference type="GeneID" id="41330346"/>
<keyword evidence="8 9" id="KW-0665">Pyrimidine biosynthesis</keyword>
<reference evidence="11 12" key="1">
    <citation type="journal article" date="2020" name="Nature">
        <title>Isolation of an archaeon at the prokaryote-eukaryote interface.</title>
        <authorList>
            <person name="Imachi H."/>
            <person name="Nobu M.K."/>
            <person name="Nakahara N."/>
            <person name="Morono Y."/>
            <person name="Ogawara M."/>
            <person name="Takaki Y."/>
            <person name="Takano Y."/>
            <person name="Uematsu K."/>
            <person name="Ikuta T."/>
            <person name="Ito M."/>
            <person name="Matsui Y."/>
            <person name="Miyazaki M."/>
            <person name="Murata K."/>
            <person name="Saito Y."/>
            <person name="Sakai S."/>
            <person name="Song C."/>
            <person name="Tasumi E."/>
            <person name="Yamanaka Y."/>
            <person name="Yamaguchi T."/>
            <person name="Kamagata Y."/>
            <person name="Tamaki H."/>
            <person name="Takai K."/>
        </authorList>
    </citation>
    <scope>NUCLEOTIDE SEQUENCE [LARGE SCALE GENOMIC DNA]</scope>
    <source>
        <strain evidence="11 12">MK-D1</strain>
    </source>
</reference>
<dbReference type="EC" id="2.4.2.10" evidence="5 9"/>
<evidence type="ECO:0000256" key="8">
    <source>
        <dbReference type="ARBA" id="ARBA00022975"/>
    </source>
</evidence>
<dbReference type="NCBIfam" id="TIGR00336">
    <property type="entry name" value="pyrE"/>
    <property type="match status" value="1"/>
</dbReference>
<dbReference type="InterPro" id="IPR000836">
    <property type="entry name" value="PRTase_dom"/>
</dbReference>
<dbReference type="CDD" id="cd06223">
    <property type="entry name" value="PRTases_typeI"/>
    <property type="match status" value="1"/>
</dbReference>
<sequence length="229" mass="25993">MENYKKEFISFMIESGVLLFGDFITKSGRETPYFINTGNYNTGNQMKKLGKFYAAAIDENFSAEEVQVLFGPAYKGIPLTITTSIALGNESNRDISFCFNRKESKDHGERGNFIGKKLENGDKIIIVEDVLTSGISVRESISMLNKAAFIHILGLVVSVDRMERGRTQKNALKEIRDQYNIKTCAIVTLDEIIEFLHNKEINGKVYIDDEMKNKIDEYRAKYGAIDEEI</sequence>